<proteinExistence type="predicted"/>
<protein>
    <submittedName>
        <fullName evidence="1">Uncharacterized protein</fullName>
    </submittedName>
</protein>
<dbReference type="EMBL" id="GBRH01271772">
    <property type="protein sequence ID" value="JAD26123.1"/>
    <property type="molecule type" value="Transcribed_RNA"/>
</dbReference>
<reference evidence="1" key="1">
    <citation type="submission" date="2014-09" db="EMBL/GenBank/DDBJ databases">
        <authorList>
            <person name="Magalhaes I.L.F."/>
            <person name="Oliveira U."/>
            <person name="Santos F.R."/>
            <person name="Vidigal T.H.D.A."/>
            <person name="Brescovit A.D."/>
            <person name="Santos A.J."/>
        </authorList>
    </citation>
    <scope>NUCLEOTIDE SEQUENCE</scope>
    <source>
        <tissue evidence="1">Shoot tissue taken approximately 20 cm above the soil surface</tissue>
    </source>
</reference>
<name>A0A0A8YKY4_ARUDO</name>
<evidence type="ECO:0000313" key="1">
    <source>
        <dbReference type="EMBL" id="JAD26123.1"/>
    </source>
</evidence>
<accession>A0A0A8YKY4</accession>
<sequence length="9" mass="974">MSPAMVPLE</sequence>
<organism evidence="1">
    <name type="scientific">Arundo donax</name>
    <name type="common">Giant reed</name>
    <name type="synonym">Donax arundinaceus</name>
    <dbReference type="NCBI Taxonomy" id="35708"/>
    <lineage>
        <taxon>Eukaryota</taxon>
        <taxon>Viridiplantae</taxon>
        <taxon>Streptophyta</taxon>
        <taxon>Embryophyta</taxon>
        <taxon>Tracheophyta</taxon>
        <taxon>Spermatophyta</taxon>
        <taxon>Magnoliopsida</taxon>
        <taxon>Liliopsida</taxon>
        <taxon>Poales</taxon>
        <taxon>Poaceae</taxon>
        <taxon>PACMAD clade</taxon>
        <taxon>Arundinoideae</taxon>
        <taxon>Arundineae</taxon>
        <taxon>Arundo</taxon>
    </lineage>
</organism>
<reference evidence="1" key="2">
    <citation type="journal article" date="2015" name="Data Brief">
        <title>Shoot transcriptome of the giant reed, Arundo donax.</title>
        <authorList>
            <person name="Barrero R.A."/>
            <person name="Guerrero F.D."/>
            <person name="Moolhuijzen P."/>
            <person name="Goolsby J.A."/>
            <person name="Tidwell J."/>
            <person name="Bellgard S.E."/>
            <person name="Bellgard M.I."/>
        </authorList>
    </citation>
    <scope>NUCLEOTIDE SEQUENCE</scope>
    <source>
        <tissue evidence="1">Shoot tissue taken approximately 20 cm above the soil surface</tissue>
    </source>
</reference>